<name>A0A0F9TDV4_9ZZZZ</name>
<keyword evidence="1" id="KW-0175">Coiled coil</keyword>
<feature type="transmembrane region" description="Helical" evidence="2">
    <location>
        <begin position="21"/>
        <end position="45"/>
    </location>
</feature>
<dbReference type="AlphaFoldDB" id="A0A0F9TDV4"/>
<proteinExistence type="predicted"/>
<evidence type="ECO:0000313" key="3">
    <source>
        <dbReference type="EMBL" id="KKN39663.1"/>
    </source>
</evidence>
<keyword evidence="2" id="KW-1133">Transmembrane helix</keyword>
<keyword evidence="2" id="KW-0812">Transmembrane</keyword>
<feature type="transmembrane region" description="Helical" evidence="2">
    <location>
        <begin position="61"/>
        <end position="83"/>
    </location>
</feature>
<comment type="caution">
    <text evidence="3">The sequence shown here is derived from an EMBL/GenBank/DDBJ whole genome shotgun (WGS) entry which is preliminary data.</text>
</comment>
<feature type="coiled-coil region" evidence="1">
    <location>
        <begin position="95"/>
        <end position="122"/>
    </location>
</feature>
<reference evidence="3" key="1">
    <citation type="journal article" date="2015" name="Nature">
        <title>Complex archaea that bridge the gap between prokaryotes and eukaryotes.</title>
        <authorList>
            <person name="Spang A."/>
            <person name="Saw J.H."/>
            <person name="Jorgensen S.L."/>
            <person name="Zaremba-Niedzwiedzka K."/>
            <person name="Martijn J."/>
            <person name="Lind A.E."/>
            <person name="van Eijk R."/>
            <person name="Schleper C."/>
            <person name="Guy L."/>
            <person name="Ettema T.J."/>
        </authorList>
    </citation>
    <scope>NUCLEOTIDE SEQUENCE</scope>
</reference>
<protein>
    <submittedName>
        <fullName evidence="3">Uncharacterized protein</fullName>
    </submittedName>
</protein>
<gene>
    <name evidence="3" type="ORF">LCGC14_0740980</name>
</gene>
<evidence type="ECO:0000256" key="2">
    <source>
        <dbReference type="SAM" id="Phobius"/>
    </source>
</evidence>
<evidence type="ECO:0000256" key="1">
    <source>
        <dbReference type="SAM" id="Coils"/>
    </source>
</evidence>
<accession>A0A0F9TDV4</accession>
<dbReference type="EMBL" id="LAZR01001750">
    <property type="protein sequence ID" value="KKN39663.1"/>
    <property type="molecule type" value="Genomic_DNA"/>
</dbReference>
<sequence length="122" mass="14574">MNDNTTTKMFKQRRVKFLGEVVDTIFTSMPFFSAYTILSTTIILYEMTKEYIQNLLPWMNVLWFMLILGLLFLPVMLVVYKYIIPSVWHFRSTQMQHLEGKIDDLSKQIAELREQKDVREGR</sequence>
<organism evidence="3">
    <name type="scientific">marine sediment metagenome</name>
    <dbReference type="NCBI Taxonomy" id="412755"/>
    <lineage>
        <taxon>unclassified sequences</taxon>
        <taxon>metagenomes</taxon>
        <taxon>ecological metagenomes</taxon>
    </lineage>
</organism>
<keyword evidence="2" id="KW-0472">Membrane</keyword>